<evidence type="ECO:0000313" key="6">
    <source>
        <dbReference type="EMBL" id="KAK4453368.1"/>
    </source>
</evidence>
<dbReference type="AlphaFoldDB" id="A0AAV9GXE3"/>
<dbReference type="SUPFAM" id="SSF53067">
    <property type="entry name" value="Actin-like ATPase domain"/>
    <property type="match status" value="2"/>
</dbReference>
<evidence type="ECO:0000256" key="4">
    <source>
        <dbReference type="SAM" id="MobiDB-lite"/>
    </source>
</evidence>
<dbReference type="NCBIfam" id="TIGR00555">
    <property type="entry name" value="panK_eukar"/>
    <property type="match status" value="1"/>
</dbReference>
<dbReference type="Gene3D" id="3.30.420.40">
    <property type="match status" value="1"/>
</dbReference>
<keyword evidence="2" id="KW-0067">ATP-binding</keyword>
<feature type="compositionally biased region" description="Polar residues" evidence="4">
    <location>
        <begin position="15"/>
        <end position="26"/>
    </location>
</feature>
<dbReference type="PANTHER" id="PTHR12280">
    <property type="entry name" value="PANTOTHENATE KINASE"/>
    <property type="match status" value="1"/>
</dbReference>
<reference evidence="6" key="2">
    <citation type="submission" date="2023-05" db="EMBL/GenBank/DDBJ databases">
        <authorList>
            <consortium name="Lawrence Berkeley National Laboratory"/>
            <person name="Steindorff A."/>
            <person name="Hensen N."/>
            <person name="Bonometti L."/>
            <person name="Westerberg I."/>
            <person name="Brannstrom I.O."/>
            <person name="Guillou S."/>
            <person name="Cros-Aarteil S."/>
            <person name="Calhoun S."/>
            <person name="Haridas S."/>
            <person name="Kuo A."/>
            <person name="Mondo S."/>
            <person name="Pangilinan J."/>
            <person name="Riley R."/>
            <person name="Labutti K."/>
            <person name="Andreopoulos B."/>
            <person name="Lipzen A."/>
            <person name="Chen C."/>
            <person name="Yanf M."/>
            <person name="Daum C."/>
            <person name="Ng V."/>
            <person name="Clum A."/>
            <person name="Ohm R."/>
            <person name="Martin F."/>
            <person name="Silar P."/>
            <person name="Natvig D."/>
            <person name="Lalanne C."/>
            <person name="Gautier V."/>
            <person name="Ament-Velasquez S.L."/>
            <person name="Kruys A."/>
            <person name="Hutchinson M.I."/>
            <person name="Powell A.J."/>
            <person name="Barry K."/>
            <person name="Miller A.N."/>
            <person name="Grigoriev I.V."/>
            <person name="Debuchy R."/>
            <person name="Gladieux P."/>
            <person name="Thoren M.H."/>
            <person name="Johannesson H."/>
        </authorList>
    </citation>
    <scope>NUCLEOTIDE SEQUENCE</scope>
    <source>
        <strain evidence="6">PSN243</strain>
    </source>
</reference>
<dbReference type="GO" id="GO:0005524">
    <property type="term" value="F:ATP binding"/>
    <property type="evidence" value="ECO:0007669"/>
    <property type="project" value="UniProtKB-KW"/>
</dbReference>
<feature type="transmembrane region" description="Helical" evidence="5">
    <location>
        <begin position="425"/>
        <end position="447"/>
    </location>
</feature>
<reference evidence="6" key="1">
    <citation type="journal article" date="2023" name="Mol. Phylogenet. Evol.">
        <title>Genome-scale phylogeny and comparative genomics of the fungal order Sordariales.</title>
        <authorList>
            <person name="Hensen N."/>
            <person name="Bonometti L."/>
            <person name="Westerberg I."/>
            <person name="Brannstrom I.O."/>
            <person name="Guillou S."/>
            <person name="Cros-Aarteil S."/>
            <person name="Calhoun S."/>
            <person name="Haridas S."/>
            <person name="Kuo A."/>
            <person name="Mondo S."/>
            <person name="Pangilinan J."/>
            <person name="Riley R."/>
            <person name="LaButti K."/>
            <person name="Andreopoulos B."/>
            <person name="Lipzen A."/>
            <person name="Chen C."/>
            <person name="Yan M."/>
            <person name="Daum C."/>
            <person name="Ng V."/>
            <person name="Clum A."/>
            <person name="Steindorff A."/>
            <person name="Ohm R.A."/>
            <person name="Martin F."/>
            <person name="Silar P."/>
            <person name="Natvig D.O."/>
            <person name="Lalanne C."/>
            <person name="Gautier V."/>
            <person name="Ament-Velasquez S.L."/>
            <person name="Kruys A."/>
            <person name="Hutchinson M.I."/>
            <person name="Powell A.J."/>
            <person name="Barry K."/>
            <person name="Miller A.N."/>
            <person name="Grigoriev I.V."/>
            <person name="Debuchy R."/>
            <person name="Gladieux P."/>
            <person name="Hiltunen Thoren M."/>
            <person name="Johannesson H."/>
        </authorList>
    </citation>
    <scope>NUCLEOTIDE SEQUENCE</scope>
    <source>
        <strain evidence="6">PSN243</strain>
    </source>
</reference>
<dbReference type="GO" id="GO:0005829">
    <property type="term" value="C:cytosol"/>
    <property type="evidence" value="ECO:0007669"/>
    <property type="project" value="TreeGrafter"/>
</dbReference>
<keyword evidence="5" id="KW-0472">Membrane</keyword>
<evidence type="ECO:0000313" key="7">
    <source>
        <dbReference type="Proteomes" id="UP001321760"/>
    </source>
</evidence>
<feature type="transmembrane region" description="Helical" evidence="5">
    <location>
        <begin position="324"/>
        <end position="344"/>
    </location>
</feature>
<sequence>MGLLPLNYRRPTYVTDSTRTMSDDQTSVGSGGSGGSGSANGSNSLKPTRSVTVVGIPDALAFDRIIDGGTCPPCTTRDFMNYLIYVERSAENLQFFLWYRDYVKRFNEAKTSDIALAPEWTQAMEDDAATRIQKEQADKVRKETKTPAIAIFSGTDFEKRHEGPKAPGSDTNPFSSPPQTPYDRDGSSEYVSTAEQSYRSQANEAFAAAGIKAPFTIQPFRKEMDRVIATYIIDGAPRQLNLSDREQKVVLHALAYTTHPSALREVNKLAESTLRRQAHPNFIRWSICNGNTARVYFARALGVSLIVISTAIPLALTLSSLGRGYRALAAIGWVLGIATLIAAWKGMCVVLHGMHHHHVRPWELFISEEDLNHLGKRSFDSFGSANSYEEEPWVVRYQKRNIIRKIFDREVWIQEPALRQIQDTIFVQSMLCALLIAGTLTALFVAVPPGALGQPIAPRTITWKMPTDTYQAEAPLATSSSVSDTNGGTLRVADPVAAEVDLDTTLSHPGSVRINVKGAFIVDQGTTTPASSNGRGSPNHHETKDIRLPNHTAVVSHIAIDIGGSLAKLVYFSREAHSTEPGGRLNFVSFETDHINECLEFMRTLKQKYQKLNGGTDSPNELCVMATGGGAYKYYDMIREVLGVDVLREDEMECLIIGLDFFITEIPREVFTYSEANPMHFVPPSDNVYPYLLVNIGSGVSFLKVSGPREYERVGGTSLGGGTLWGLLSLLTGARTFDEMLDLASRGDNTTVDMLVGDIYGTDYGKIGLKSTTIASSFGKVFRKKRQAENEAEDSGGLGHKDPHRHPVNQHYENASHDDAASPHPENGHHTNGHNPPFSSADISRSLLYAISNNIGQIAFLQSQIHGLSHIYFGGSFIRGHPQTMNTLSYAIKFWSKGAKQAYFLRHEGYLGAVGAFLKRQPRNWGRRDAEDGGVLVA</sequence>
<feature type="region of interest" description="Disordered" evidence="4">
    <location>
        <begin position="153"/>
        <end position="191"/>
    </location>
</feature>
<feature type="compositionally biased region" description="Polar residues" evidence="4">
    <location>
        <begin position="525"/>
        <end position="536"/>
    </location>
</feature>
<dbReference type="FunFam" id="3.30.420.40:FF:000115">
    <property type="entry name" value="Pantothenate kinase PanK"/>
    <property type="match status" value="1"/>
</dbReference>
<dbReference type="EMBL" id="MU865920">
    <property type="protein sequence ID" value="KAK4453368.1"/>
    <property type="molecule type" value="Genomic_DNA"/>
</dbReference>
<proteinExistence type="predicted"/>
<feature type="region of interest" description="Disordered" evidence="4">
    <location>
        <begin position="786"/>
        <end position="837"/>
    </location>
</feature>
<dbReference type="Gene3D" id="1.10.167.10">
    <property type="entry name" value="Regulator of G-protein Signalling 4, domain 2"/>
    <property type="match status" value="1"/>
</dbReference>
<evidence type="ECO:0000256" key="5">
    <source>
        <dbReference type="SAM" id="Phobius"/>
    </source>
</evidence>
<keyword evidence="5" id="KW-1133">Transmembrane helix</keyword>
<feature type="compositionally biased region" description="Gly residues" evidence="4">
    <location>
        <begin position="29"/>
        <end position="38"/>
    </location>
</feature>
<dbReference type="GO" id="GO:0005634">
    <property type="term" value="C:nucleus"/>
    <property type="evidence" value="ECO:0007669"/>
    <property type="project" value="TreeGrafter"/>
</dbReference>
<dbReference type="GO" id="GO:0015937">
    <property type="term" value="P:coenzyme A biosynthetic process"/>
    <property type="evidence" value="ECO:0007669"/>
    <property type="project" value="UniProtKB-KW"/>
</dbReference>
<evidence type="ECO:0000256" key="2">
    <source>
        <dbReference type="ARBA" id="ARBA00022840"/>
    </source>
</evidence>
<keyword evidence="7" id="KW-1185">Reference proteome</keyword>
<gene>
    <name evidence="6" type="ORF">QBC34DRAFT_446340</name>
</gene>
<dbReference type="Proteomes" id="UP001321760">
    <property type="component" value="Unassembled WGS sequence"/>
</dbReference>
<evidence type="ECO:0000256" key="3">
    <source>
        <dbReference type="ARBA" id="ARBA00022993"/>
    </source>
</evidence>
<feature type="region of interest" description="Disordered" evidence="4">
    <location>
        <begin position="15"/>
        <end position="48"/>
    </location>
</feature>
<dbReference type="FunFam" id="3.30.420.510:FF:000005">
    <property type="entry name" value="Probable pantothenate kinase"/>
    <property type="match status" value="1"/>
</dbReference>
<comment type="caution">
    <text evidence="6">The sequence shown here is derived from an EMBL/GenBank/DDBJ whole genome shotgun (WGS) entry which is preliminary data.</text>
</comment>
<keyword evidence="3" id="KW-0173">Coenzyme A biosynthesis</keyword>
<accession>A0AAV9GXE3</accession>
<dbReference type="SUPFAM" id="SSF48097">
    <property type="entry name" value="Regulator of G-protein signaling, RGS"/>
    <property type="match status" value="1"/>
</dbReference>
<dbReference type="GO" id="GO:0004594">
    <property type="term" value="F:pantothenate kinase activity"/>
    <property type="evidence" value="ECO:0007669"/>
    <property type="project" value="TreeGrafter"/>
</dbReference>
<evidence type="ECO:0000256" key="1">
    <source>
        <dbReference type="ARBA" id="ARBA00022741"/>
    </source>
</evidence>
<dbReference type="InterPro" id="IPR004567">
    <property type="entry name" value="Type_II_PanK"/>
</dbReference>
<dbReference type="Gene3D" id="3.30.420.510">
    <property type="match status" value="1"/>
</dbReference>
<dbReference type="CDD" id="cd24123">
    <property type="entry name" value="ASKHA_NBD_PanK-II_Pank4"/>
    <property type="match status" value="1"/>
</dbReference>
<dbReference type="InterPro" id="IPR044926">
    <property type="entry name" value="RGS_subdomain_2"/>
</dbReference>
<feature type="transmembrane region" description="Helical" evidence="5">
    <location>
        <begin position="296"/>
        <end position="318"/>
    </location>
</feature>
<name>A0AAV9GXE3_9PEZI</name>
<dbReference type="InterPro" id="IPR036305">
    <property type="entry name" value="RGS_sf"/>
</dbReference>
<keyword evidence="5" id="KW-0812">Transmembrane</keyword>
<protein>
    <submittedName>
        <fullName evidence="6">Fumble-domain-containing protein</fullName>
    </submittedName>
</protein>
<feature type="compositionally biased region" description="Basic and acidic residues" evidence="4">
    <location>
        <begin position="814"/>
        <end position="829"/>
    </location>
</feature>
<keyword evidence="1" id="KW-0547">Nucleotide-binding</keyword>
<feature type="region of interest" description="Disordered" evidence="4">
    <location>
        <begin position="525"/>
        <end position="544"/>
    </location>
</feature>
<organism evidence="6 7">
    <name type="scientific">Podospora aff. communis PSN243</name>
    <dbReference type="NCBI Taxonomy" id="3040156"/>
    <lineage>
        <taxon>Eukaryota</taxon>
        <taxon>Fungi</taxon>
        <taxon>Dikarya</taxon>
        <taxon>Ascomycota</taxon>
        <taxon>Pezizomycotina</taxon>
        <taxon>Sordariomycetes</taxon>
        <taxon>Sordariomycetidae</taxon>
        <taxon>Sordariales</taxon>
        <taxon>Podosporaceae</taxon>
        <taxon>Podospora</taxon>
    </lineage>
</organism>
<dbReference type="PANTHER" id="PTHR12280:SF20">
    <property type="entry name" value="4'-PHOSPHOPANTETHEINE PHOSPHATASE"/>
    <property type="match status" value="1"/>
</dbReference>
<dbReference type="Pfam" id="PF03630">
    <property type="entry name" value="Fumble"/>
    <property type="match status" value="1"/>
</dbReference>
<dbReference type="InterPro" id="IPR043129">
    <property type="entry name" value="ATPase_NBD"/>
</dbReference>